<reference evidence="1" key="1">
    <citation type="submission" date="2020-05" db="EMBL/GenBank/DDBJ databases">
        <authorList>
            <person name="Chiriac C."/>
            <person name="Salcher M."/>
            <person name="Ghai R."/>
            <person name="Kavagutti S V."/>
        </authorList>
    </citation>
    <scope>NUCLEOTIDE SEQUENCE</scope>
</reference>
<sequence>MPRYDKYGNRDTAITSAGDSFFLGMNNRLRPDQLEPGIMAYSQNGRMSVNGAWQPRKGIDYLGGFIDSSAEALRLPFYVYALKSILTATRVGPTVTITTTTSHAFTTATQVGIAGLTGTIDANGNRTITVTGATTFTFTIAGAPGSETYGGTGTVGSPFLSSVVNAAYGSCLFSNPLDDNEEYIIIALYDKAIAVNLATAASTDITYPASLTITENVNLLQAFNKVYIFRDGATALEFDGNIASTPTFTKVANGDYTQPKVFTAATNTACTAGVVTVTETTHGLSVGSIVTIMDKGSSPLTNADTYVVKSVPTTGTFTFYANVDDFAATSVVLGEAQSSGLGFVHSPAPAWAAYHQRRLIVPYRYTSTGTSGSEVITDRSVWDEILISDILDADTYDQLQNQLKVTAGISDYLQSVHPFTEDNAVVFNRNSIHLLDGLSGSLTDVSLKEITREAGLVAQKSVVTIGNKIFFLSDNGVYATQFGDLYNLRGAGLPLSDPIDPVIKRINSDYAQNSVAIYHDNRYFIAVPLDDATTNNAILVFNLLNQQWESVDIVAGDGWDVSNLISAGSGGINKLYAVNRLGGIHILQDREDDVDVVALGVAVPSASVRPTSYGTTRQYNFGDSDRKKFNSFELHTESTSTNTSNATISVETENVDSTTTLGNLSTYLGSVLAISEDASVRGRIGNMRGYGIQMTFTPIQGRPLLRMTRINAMQSFNSLTQAS</sequence>
<dbReference type="EMBL" id="LR797108">
    <property type="protein sequence ID" value="CAB4187343.1"/>
    <property type="molecule type" value="Genomic_DNA"/>
</dbReference>
<evidence type="ECO:0000313" key="2">
    <source>
        <dbReference type="EMBL" id="CAB4178077.1"/>
    </source>
</evidence>
<proteinExistence type="predicted"/>
<name>A0A6J5PRU5_9CAUD</name>
<dbReference type="EMBL" id="LR796868">
    <property type="protein sequence ID" value="CAB4171975.1"/>
    <property type="molecule type" value="Genomic_DNA"/>
</dbReference>
<evidence type="ECO:0000313" key="3">
    <source>
        <dbReference type="EMBL" id="CAB4187343.1"/>
    </source>
</evidence>
<accession>A0A6J5PRU5</accession>
<dbReference type="Gene3D" id="2.40.30.20">
    <property type="match status" value="1"/>
</dbReference>
<protein>
    <submittedName>
        <fullName evidence="1">Uncharacterized protein</fullName>
    </submittedName>
</protein>
<gene>
    <name evidence="2" type="ORF">UFOVP1007_20</name>
    <name evidence="3" type="ORF">UFOVP1159_20</name>
    <name evidence="1" type="ORF">UFOVP927_43</name>
</gene>
<dbReference type="EMBL" id="LR796958">
    <property type="protein sequence ID" value="CAB4178077.1"/>
    <property type="molecule type" value="Genomic_DNA"/>
</dbReference>
<evidence type="ECO:0000313" key="1">
    <source>
        <dbReference type="EMBL" id="CAB4171975.1"/>
    </source>
</evidence>
<organism evidence="1">
    <name type="scientific">uncultured Caudovirales phage</name>
    <dbReference type="NCBI Taxonomy" id="2100421"/>
    <lineage>
        <taxon>Viruses</taxon>
        <taxon>Duplodnaviria</taxon>
        <taxon>Heunggongvirae</taxon>
        <taxon>Uroviricota</taxon>
        <taxon>Caudoviricetes</taxon>
        <taxon>Peduoviridae</taxon>
        <taxon>Maltschvirus</taxon>
        <taxon>Maltschvirus maltsch</taxon>
    </lineage>
</organism>
<dbReference type="InterPro" id="IPR023366">
    <property type="entry name" value="ATP_synth_asu-like_sf"/>
</dbReference>